<dbReference type="AlphaFoldDB" id="A0A558QTP1"/>
<dbReference type="NCBIfam" id="NF047389">
    <property type="entry name" value="ATPase_Sll1717"/>
    <property type="match status" value="1"/>
</dbReference>
<dbReference type="SUPFAM" id="SSF52540">
    <property type="entry name" value="P-loop containing nucleoside triphosphate hydrolases"/>
    <property type="match status" value="1"/>
</dbReference>
<dbReference type="RefSeq" id="WP_145155284.1">
    <property type="nucleotide sequence ID" value="NZ_VNIM01000122.1"/>
</dbReference>
<dbReference type="Proteomes" id="UP000318681">
    <property type="component" value="Unassembled WGS sequence"/>
</dbReference>
<sequence length="136" mass="15225">MAFPAIKSIGKPSAEEDAVLDYFLTTDSVRQISENEVFLVIGRKGAGKTALVKHFTKDQTNPYHRALNLRGYPWALHGELANQQGSEMEAYVSSWRYLIAAQAASAVLEAKWKNEIDSEKKLRVFLHATMARLSLT</sequence>
<proteinExistence type="predicted"/>
<dbReference type="InterPro" id="IPR059206">
    <property type="entry name" value="Sll1717-like"/>
</dbReference>
<evidence type="ECO:0000313" key="2">
    <source>
        <dbReference type="Proteomes" id="UP000318681"/>
    </source>
</evidence>
<protein>
    <submittedName>
        <fullName evidence="1">Uncharacterized protein</fullName>
    </submittedName>
</protein>
<keyword evidence="2" id="KW-1185">Reference proteome</keyword>
<gene>
    <name evidence="1" type="ORF">FOY91_19005</name>
</gene>
<evidence type="ECO:0000313" key="1">
    <source>
        <dbReference type="EMBL" id="TVV70495.1"/>
    </source>
</evidence>
<dbReference type="InterPro" id="IPR027417">
    <property type="entry name" value="P-loop_NTPase"/>
</dbReference>
<dbReference type="EMBL" id="VNIM01000122">
    <property type="protein sequence ID" value="TVV70495.1"/>
    <property type="molecule type" value="Genomic_DNA"/>
</dbReference>
<name>A0A558QTP1_9SPHN</name>
<dbReference type="OrthoDB" id="9179688at2"/>
<organism evidence="1 2">
    <name type="scientific">Alterirhizorhabdus solaris</name>
    <dbReference type="NCBI Taxonomy" id="2529389"/>
    <lineage>
        <taxon>Bacteria</taxon>
        <taxon>Pseudomonadati</taxon>
        <taxon>Pseudomonadota</taxon>
        <taxon>Alphaproteobacteria</taxon>
        <taxon>Sphingomonadales</taxon>
        <taxon>Rhizorhabdaceae</taxon>
        <taxon>Alterirhizorhabdus</taxon>
    </lineage>
</organism>
<comment type="caution">
    <text evidence="1">The sequence shown here is derived from an EMBL/GenBank/DDBJ whole genome shotgun (WGS) entry which is preliminary data.</text>
</comment>
<accession>A0A558QTP1</accession>
<reference evidence="1 2" key="1">
    <citation type="submission" date="2019-07" db="EMBL/GenBank/DDBJ databases">
        <title>Sphingomonas solaris sp. nov., isolated from a solar panel from Boston, Massachusetts.</title>
        <authorList>
            <person name="Tanner K."/>
            <person name="Pascual J."/>
            <person name="Mancuso C."/>
            <person name="Pereto J."/>
            <person name="Khalil A."/>
            <person name="Vilanova C."/>
        </authorList>
    </citation>
    <scope>NUCLEOTIDE SEQUENCE [LARGE SCALE GENOMIC DNA]</scope>
    <source>
        <strain evidence="1 2">R4DWN</strain>
    </source>
</reference>